<evidence type="ECO:0000259" key="6">
    <source>
        <dbReference type="Pfam" id="PF07980"/>
    </source>
</evidence>
<reference evidence="8 9" key="1">
    <citation type="submission" date="2021-05" db="EMBL/GenBank/DDBJ databases">
        <title>Comparative genomic studies on the polysaccharide-degrading batcterial strains of the Flammeovirga genus.</title>
        <authorList>
            <person name="Zewei F."/>
            <person name="Zheng Z."/>
            <person name="Yu L."/>
            <person name="Ruyue G."/>
            <person name="Yanhong M."/>
            <person name="Yuanyuan C."/>
            <person name="Jingyan G."/>
            <person name="Wenjun H."/>
        </authorList>
    </citation>
    <scope>NUCLEOTIDE SEQUENCE [LARGE SCALE GENOMIC DNA]</scope>
    <source>
        <strain evidence="8 9">NBRC:100898</strain>
    </source>
</reference>
<dbReference type="AlphaFoldDB" id="A0AAX1MZ95"/>
<dbReference type="Gene3D" id="1.25.40.390">
    <property type="match status" value="1"/>
</dbReference>
<dbReference type="CDD" id="cd08977">
    <property type="entry name" value="SusD"/>
    <property type="match status" value="1"/>
</dbReference>
<dbReference type="SUPFAM" id="SSF48452">
    <property type="entry name" value="TPR-like"/>
    <property type="match status" value="1"/>
</dbReference>
<evidence type="ECO:0000313" key="9">
    <source>
        <dbReference type="Proteomes" id="UP000678679"/>
    </source>
</evidence>
<dbReference type="Pfam" id="PF07980">
    <property type="entry name" value="SusD_RagB"/>
    <property type="match status" value="1"/>
</dbReference>
<evidence type="ECO:0000313" key="8">
    <source>
        <dbReference type="EMBL" id="QWG00600.1"/>
    </source>
</evidence>
<keyword evidence="5" id="KW-0998">Cell outer membrane</keyword>
<evidence type="ECO:0000259" key="7">
    <source>
        <dbReference type="Pfam" id="PF14322"/>
    </source>
</evidence>
<dbReference type="PROSITE" id="PS51257">
    <property type="entry name" value="PROKAR_LIPOPROTEIN"/>
    <property type="match status" value="1"/>
</dbReference>
<dbReference type="InterPro" id="IPR011990">
    <property type="entry name" value="TPR-like_helical_dom_sf"/>
</dbReference>
<evidence type="ECO:0000256" key="4">
    <source>
        <dbReference type="ARBA" id="ARBA00023136"/>
    </source>
</evidence>
<keyword evidence="4" id="KW-0472">Membrane</keyword>
<proteinExistence type="inferred from homology"/>
<accession>A0AAX1MZ95</accession>
<dbReference type="Proteomes" id="UP000678679">
    <property type="component" value="Chromosome 1"/>
</dbReference>
<gene>
    <name evidence="8" type="ORF">KMW28_13160</name>
</gene>
<evidence type="ECO:0000256" key="2">
    <source>
        <dbReference type="ARBA" id="ARBA00006275"/>
    </source>
</evidence>
<sequence>MLDSNQKLKKMNFKNISRKVAAVLAISSITLSSCVNDLDTEPIDPNATTANKVFADPANYINALAKLYAGFTLSGQQGPTGNPDIKFLDEGHGQYLRGYYVLQELPTDEAINGWNDGNLPRISQMTWQANNEFIRAFYYRAIYQVSLANEFLRNVPADGEVNGIQFSTMRAEARFIRAFAYWHALDLFGNGVPFVTEGDPVGAFLPNPAGLPGWGSDRRELFDFIVSEVKEIETMLPEPRTGELGRADKGAAYMLLSKLYLNAETYTGTAMWSEAEAELNKLVASGAYTLNPSYKGMFSADNHTSTETIFSFNFNALNTQTFGGMTYMIHAAVGGSMSAADFGINSGWGGNRALRELNAKFVDGADLRGPGELLTVGDDGGDIDDQFKFTQGYFVRKFTNNNADGTAISNPDPNGDHVDTDFPTFRYSDAVLMLAEAELKGSGSVSGGTLALINQIRTRAGVGTVTPTEVNSGLWILDERARELYWECHRRTDLIRWGQYTSGANWQYKGGTVNGTSVADYHRLMPIPSSDLNANPNLKQNEGY</sequence>
<feature type="domain" description="SusD-like N-terminal" evidence="7">
    <location>
        <begin position="124"/>
        <end position="261"/>
    </location>
</feature>
<dbReference type="GO" id="GO:0009279">
    <property type="term" value="C:cell outer membrane"/>
    <property type="evidence" value="ECO:0007669"/>
    <property type="project" value="UniProtKB-SubCell"/>
</dbReference>
<dbReference type="Gene3D" id="1.25.40.10">
    <property type="entry name" value="Tetratricopeptide repeat domain"/>
    <property type="match status" value="1"/>
</dbReference>
<comment type="subcellular location">
    <subcellularLocation>
        <location evidence="1">Cell outer membrane</location>
    </subcellularLocation>
</comment>
<dbReference type="InterPro" id="IPR033985">
    <property type="entry name" value="SusD-like_N"/>
</dbReference>
<dbReference type="KEGG" id="fya:KMW28_13160"/>
<name>A0AAX1MZ95_9BACT</name>
<keyword evidence="9" id="KW-1185">Reference proteome</keyword>
<dbReference type="Gene3D" id="1.10.3780.10">
    <property type="entry name" value="SusD-like"/>
    <property type="match status" value="1"/>
</dbReference>
<feature type="domain" description="RagB/SusD" evidence="6">
    <location>
        <begin position="378"/>
        <end position="544"/>
    </location>
</feature>
<evidence type="ECO:0000256" key="1">
    <source>
        <dbReference type="ARBA" id="ARBA00004442"/>
    </source>
</evidence>
<keyword evidence="3" id="KW-0732">Signal</keyword>
<evidence type="ECO:0000256" key="5">
    <source>
        <dbReference type="ARBA" id="ARBA00023237"/>
    </source>
</evidence>
<dbReference type="InterPro" id="IPR012944">
    <property type="entry name" value="SusD_RagB_dom"/>
</dbReference>
<comment type="similarity">
    <text evidence="2">Belongs to the SusD family.</text>
</comment>
<protein>
    <submittedName>
        <fullName evidence="8">RagB/SusD family nutrient uptake outer membrane protein</fullName>
    </submittedName>
</protein>
<organism evidence="8 9">
    <name type="scientific">Flammeovirga yaeyamensis</name>
    <dbReference type="NCBI Taxonomy" id="367791"/>
    <lineage>
        <taxon>Bacteria</taxon>
        <taxon>Pseudomonadati</taxon>
        <taxon>Bacteroidota</taxon>
        <taxon>Cytophagia</taxon>
        <taxon>Cytophagales</taxon>
        <taxon>Flammeovirgaceae</taxon>
        <taxon>Flammeovirga</taxon>
    </lineage>
</organism>
<dbReference type="EMBL" id="CP076132">
    <property type="protein sequence ID" value="QWG00600.1"/>
    <property type="molecule type" value="Genomic_DNA"/>
</dbReference>
<evidence type="ECO:0000256" key="3">
    <source>
        <dbReference type="ARBA" id="ARBA00022729"/>
    </source>
</evidence>
<dbReference type="Pfam" id="PF14322">
    <property type="entry name" value="SusD-like_3"/>
    <property type="match status" value="1"/>
</dbReference>